<reference evidence="6 7" key="1">
    <citation type="submission" date="2022-05" db="EMBL/GenBank/DDBJ databases">
        <authorList>
            <consortium name="Genoscope - CEA"/>
            <person name="William W."/>
        </authorList>
    </citation>
    <scope>NUCLEOTIDE SEQUENCE [LARGE SCALE GENOMIC DNA]</scope>
</reference>
<comment type="similarity">
    <text evidence="4">Belongs to the TRAFAC class dynamin-like GTPase superfamily. GB1/RHD3 GTPase family.</text>
</comment>
<keyword evidence="7" id="KW-1185">Reference proteome</keyword>
<feature type="domain" description="GB1/RHD3-type G" evidence="5">
    <location>
        <begin position="1"/>
        <end position="97"/>
    </location>
</feature>
<proteinExistence type="inferred from homology"/>
<evidence type="ECO:0000256" key="1">
    <source>
        <dbReference type="ARBA" id="ARBA00022741"/>
    </source>
</evidence>
<feature type="non-terminal residue" evidence="6">
    <location>
        <position position="1"/>
    </location>
</feature>
<keyword evidence="3" id="KW-0342">GTP-binding</keyword>
<organism evidence="6 7">
    <name type="scientific">Porites lobata</name>
    <dbReference type="NCBI Taxonomy" id="104759"/>
    <lineage>
        <taxon>Eukaryota</taxon>
        <taxon>Metazoa</taxon>
        <taxon>Cnidaria</taxon>
        <taxon>Anthozoa</taxon>
        <taxon>Hexacorallia</taxon>
        <taxon>Scleractinia</taxon>
        <taxon>Fungiina</taxon>
        <taxon>Poritidae</taxon>
        <taxon>Porites</taxon>
    </lineage>
</organism>
<evidence type="ECO:0000313" key="6">
    <source>
        <dbReference type="EMBL" id="CAH3164953.1"/>
    </source>
</evidence>
<dbReference type="EMBL" id="CALNXK010000131">
    <property type="protein sequence ID" value="CAH3164953.1"/>
    <property type="molecule type" value="Genomic_DNA"/>
</dbReference>
<keyword evidence="2" id="KW-0378">Hydrolase</keyword>
<dbReference type="InterPro" id="IPR003191">
    <property type="entry name" value="Guanylate-bd/ATL_C"/>
</dbReference>
<dbReference type="InterPro" id="IPR027417">
    <property type="entry name" value="P-loop_NTPase"/>
</dbReference>
<evidence type="ECO:0000313" key="7">
    <source>
        <dbReference type="Proteomes" id="UP001159405"/>
    </source>
</evidence>
<dbReference type="Gene3D" id="1.20.1000.10">
    <property type="entry name" value="Guanylate-binding protein, C-terminal domain"/>
    <property type="match status" value="1"/>
</dbReference>
<dbReference type="PROSITE" id="PS51715">
    <property type="entry name" value="G_GB1_RHD3"/>
    <property type="match status" value="1"/>
</dbReference>
<dbReference type="InterPro" id="IPR030386">
    <property type="entry name" value="G_GB1_RHD3_dom"/>
</dbReference>
<keyword evidence="1" id="KW-0547">Nucleotide-binding</keyword>
<protein>
    <recommendedName>
        <fullName evidence="5">GB1/RHD3-type G domain-containing protein</fullName>
    </recommendedName>
</protein>
<dbReference type="Pfam" id="PF02841">
    <property type="entry name" value="GBP_C"/>
    <property type="match status" value="1"/>
</dbReference>
<dbReference type="SUPFAM" id="SSF48340">
    <property type="entry name" value="Interferon-induced guanylate-binding protein 1 (GBP1), C-terminal domain"/>
    <property type="match status" value="1"/>
</dbReference>
<comment type="caution">
    <text evidence="6">The sequence shown here is derived from an EMBL/GenBank/DDBJ whole genome shotgun (WGS) entry which is preliminary data.</text>
</comment>
<evidence type="ECO:0000256" key="4">
    <source>
        <dbReference type="PROSITE-ProRule" id="PRU01052"/>
    </source>
</evidence>
<evidence type="ECO:0000259" key="5">
    <source>
        <dbReference type="PROSITE" id="PS51715"/>
    </source>
</evidence>
<dbReference type="Proteomes" id="UP001159405">
    <property type="component" value="Unassembled WGS sequence"/>
</dbReference>
<dbReference type="PANTHER" id="PTHR10751">
    <property type="entry name" value="GUANYLATE BINDING PROTEIN"/>
    <property type="match status" value="1"/>
</dbReference>
<dbReference type="InterPro" id="IPR015894">
    <property type="entry name" value="Guanylate-bd_N"/>
</dbReference>
<name>A0ABN8QHZ4_9CNID</name>
<dbReference type="InterPro" id="IPR036543">
    <property type="entry name" value="Guanylate-bd_C_sf"/>
</dbReference>
<evidence type="ECO:0000256" key="2">
    <source>
        <dbReference type="ARBA" id="ARBA00022801"/>
    </source>
</evidence>
<sequence length="479" mass="54127">PVCVVSIAGPCRKGKSFVLSEVFSQPEVFPLGHHFTPETMGIWLSIVPGVFKDSTGQEFKVVLLDSEGIDSVNSEGYDDNQIFTLTVLLASVLIYNSQGVPARRDLEGLNYIVKLSQSIEVRSNTKAEAGKSQDDSKSFYETFPFFIWLLRDVTHDLPPDCNSVKDYFLKKVFSVSDSSSAENQDRQKVADSIKDYFSGFEAFSLPPPTADKELLKNIKDNESQMIPFFQELDKFRRLLENILSPKKSFNEGELVTGEALAALVQLYVEAINSPGVIPNIQNAWETFVERKCSKAITEAVKKYEEVMESNLKEERPCNNDELRTFHGMALKKGEGYFMTKLVGISTRTAEKHLNKLKSLLNEKLISWKTRNEKLTREFCNSLLRQLKEKHLDPVRRRMQGKKAAKMSFGGINGACDQIKEDYHNSAIGAKDVIDAVFAEFQPALSEERKLSLNILGKLKDLDEKLAKALQQQEKQRLEV</sequence>
<accession>A0ABN8QHZ4</accession>
<dbReference type="SUPFAM" id="SSF52540">
    <property type="entry name" value="P-loop containing nucleoside triphosphate hydrolases"/>
    <property type="match status" value="1"/>
</dbReference>
<dbReference type="Gene3D" id="3.40.50.300">
    <property type="entry name" value="P-loop containing nucleotide triphosphate hydrolases"/>
    <property type="match status" value="1"/>
</dbReference>
<gene>
    <name evidence="6" type="ORF">PLOB_00007038</name>
</gene>
<dbReference type="Pfam" id="PF02263">
    <property type="entry name" value="GBP"/>
    <property type="match status" value="1"/>
</dbReference>
<evidence type="ECO:0000256" key="3">
    <source>
        <dbReference type="ARBA" id="ARBA00023134"/>
    </source>
</evidence>